<dbReference type="AlphaFoldDB" id="A0A3N2DC50"/>
<evidence type="ECO:0008006" key="3">
    <source>
        <dbReference type="Google" id="ProtNLM"/>
    </source>
</evidence>
<protein>
    <recommendedName>
        <fullName evidence="3">Excreted virulence factor EspC (Type VII ESX diderm)</fullName>
    </recommendedName>
</protein>
<organism evidence="1 2">
    <name type="scientific">Salana multivorans</name>
    <dbReference type="NCBI Taxonomy" id="120377"/>
    <lineage>
        <taxon>Bacteria</taxon>
        <taxon>Bacillati</taxon>
        <taxon>Actinomycetota</taxon>
        <taxon>Actinomycetes</taxon>
        <taxon>Micrococcales</taxon>
        <taxon>Beutenbergiaceae</taxon>
        <taxon>Salana</taxon>
    </lineage>
</organism>
<gene>
    <name evidence="1" type="ORF">EDD28_1931</name>
</gene>
<evidence type="ECO:0000313" key="1">
    <source>
        <dbReference type="EMBL" id="ROR97333.1"/>
    </source>
</evidence>
<accession>A0A3N2DC50</accession>
<sequence>MTTVDPEALVTAGSQVLGHSVSLGTAWQDGSATIVGLATAAAGFSAGSTAAGAAVISAHVGCSEAADSALDTLRAVLEVAADSLYTCGFGYGSTDEDAAARFEQR</sequence>
<dbReference type="OrthoDB" id="10012200at2"/>
<dbReference type="Proteomes" id="UP000275356">
    <property type="component" value="Unassembled WGS sequence"/>
</dbReference>
<reference evidence="1 2" key="1">
    <citation type="submission" date="2018-11" db="EMBL/GenBank/DDBJ databases">
        <title>Sequencing the genomes of 1000 actinobacteria strains.</title>
        <authorList>
            <person name="Klenk H.-P."/>
        </authorList>
    </citation>
    <scope>NUCLEOTIDE SEQUENCE [LARGE SCALE GENOMIC DNA]</scope>
    <source>
        <strain evidence="1 2">DSM 13521</strain>
    </source>
</reference>
<proteinExistence type="predicted"/>
<evidence type="ECO:0000313" key="2">
    <source>
        <dbReference type="Proteomes" id="UP000275356"/>
    </source>
</evidence>
<dbReference type="EMBL" id="RKHQ01000001">
    <property type="protein sequence ID" value="ROR97333.1"/>
    <property type="molecule type" value="Genomic_DNA"/>
</dbReference>
<comment type="caution">
    <text evidence="1">The sequence shown here is derived from an EMBL/GenBank/DDBJ whole genome shotgun (WGS) entry which is preliminary data.</text>
</comment>
<name>A0A3N2DC50_9MICO</name>
<keyword evidence="2" id="KW-1185">Reference proteome</keyword>
<dbReference type="RefSeq" id="WP_123739395.1">
    <property type="nucleotide sequence ID" value="NZ_RKHQ01000001.1"/>
</dbReference>